<keyword evidence="3 8" id="KW-0812">Transmembrane</keyword>
<evidence type="ECO:0000313" key="10">
    <source>
        <dbReference type="EMBL" id="KAH7367026.1"/>
    </source>
</evidence>
<evidence type="ECO:0000256" key="6">
    <source>
        <dbReference type="ARBA" id="ARBA00023180"/>
    </source>
</evidence>
<evidence type="ECO:0000256" key="3">
    <source>
        <dbReference type="ARBA" id="ARBA00022692"/>
    </source>
</evidence>
<reference evidence="10" key="1">
    <citation type="journal article" date="2021" name="Nat. Commun.">
        <title>Genetic determinants of endophytism in the Arabidopsis root mycobiome.</title>
        <authorList>
            <person name="Mesny F."/>
            <person name="Miyauchi S."/>
            <person name="Thiergart T."/>
            <person name="Pickel B."/>
            <person name="Atanasova L."/>
            <person name="Karlsson M."/>
            <person name="Huettel B."/>
            <person name="Barry K.W."/>
            <person name="Haridas S."/>
            <person name="Chen C."/>
            <person name="Bauer D."/>
            <person name="Andreopoulos W."/>
            <person name="Pangilinan J."/>
            <person name="LaButti K."/>
            <person name="Riley R."/>
            <person name="Lipzen A."/>
            <person name="Clum A."/>
            <person name="Drula E."/>
            <person name="Henrissat B."/>
            <person name="Kohler A."/>
            <person name="Grigoriev I.V."/>
            <person name="Martin F.M."/>
            <person name="Hacquard S."/>
        </authorList>
    </citation>
    <scope>NUCLEOTIDE SEQUENCE</scope>
    <source>
        <strain evidence="10">MPI-CAGE-AT-0016</strain>
    </source>
</reference>
<feature type="transmembrane region" description="Helical" evidence="8">
    <location>
        <begin position="323"/>
        <end position="348"/>
    </location>
</feature>
<dbReference type="PANTHER" id="PTHR23502:SF68">
    <property type="entry name" value="MULTIDRUG TRANSPORTER, PUTATIVE (AFU_ORTHOLOGUE AFUA_3G01120)-RELATED"/>
    <property type="match status" value="1"/>
</dbReference>
<dbReference type="PROSITE" id="PS50850">
    <property type="entry name" value="MFS"/>
    <property type="match status" value="1"/>
</dbReference>
<sequence length="538" mass="58109">MADSHSQRPASDSTTTVATETDIERGSSWQKPTVELAAIESQGDAASAAANNNNNATTTDLEKGAASEPEGSDPNVVNWDGPDDPENPQNWPDKKKWMNIGLISGLTLVTPLGSSMFAPGIPSIMVEFKETSSIVATFVVSVYILGFAFGPLIVAPLSETYGRRHLYNWGNVFFVIFSIATALSKNMDMMLAFRFFMGLAGSVPITIGSGSIADMMPIEQRGRAMSAWALGPLLGPCVGPVAGGYLIKAAGWAWTFWLTAIVGGIFIPCSFILMKETYGPTILENRVRRLRKETGNKDLRSALTPTQPTAEKWRHAIVRPLKLLILTPIVTVMALYIAVAYGILYLMITTFSFVYRDQYGFDEGEAGLTFLPAGIGMMIGVVTFGALADMLVKRKQATGEPLTPEIRLTPALVMPCAIVLPIGLFIYGWTTNYSVHFIVPMLGVVIFCCGLMGVMMCIQNYLLDTLPRYAASVTAALAVLRSLAGALLPLGGLEMYNALGLGWGNSLLGFLTLAMVPLPLIFFLFGARIRGRSNLNIT</sequence>
<dbReference type="CDD" id="cd17323">
    <property type="entry name" value="MFS_Tpo1_MDR_like"/>
    <property type="match status" value="1"/>
</dbReference>
<feature type="transmembrane region" description="Helical" evidence="8">
    <location>
        <begin position="508"/>
        <end position="527"/>
    </location>
</feature>
<dbReference type="Gene3D" id="1.20.1250.20">
    <property type="entry name" value="MFS general substrate transporter like domains"/>
    <property type="match status" value="1"/>
</dbReference>
<comment type="similarity">
    <text evidence="2">Belongs to the major facilitator superfamily.</text>
</comment>
<comment type="caution">
    <text evidence="10">The sequence shown here is derived from an EMBL/GenBank/DDBJ whole genome shotgun (WGS) entry which is preliminary data.</text>
</comment>
<dbReference type="SUPFAM" id="SSF103473">
    <property type="entry name" value="MFS general substrate transporter"/>
    <property type="match status" value="1"/>
</dbReference>
<dbReference type="InterPro" id="IPR036259">
    <property type="entry name" value="MFS_trans_sf"/>
</dbReference>
<dbReference type="InterPro" id="IPR020846">
    <property type="entry name" value="MFS_dom"/>
</dbReference>
<dbReference type="InterPro" id="IPR011701">
    <property type="entry name" value="MFS"/>
</dbReference>
<feature type="transmembrane region" description="Helical" evidence="8">
    <location>
        <begin position="368"/>
        <end position="387"/>
    </location>
</feature>
<evidence type="ECO:0000313" key="11">
    <source>
        <dbReference type="Proteomes" id="UP000813385"/>
    </source>
</evidence>
<feature type="compositionally biased region" description="Polar residues" evidence="7">
    <location>
        <begin position="7"/>
        <end position="19"/>
    </location>
</feature>
<feature type="domain" description="Major facilitator superfamily (MFS) profile" evidence="9">
    <location>
        <begin position="99"/>
        <end position="529"/>
    </location>
</feature>
<organism evidence="10 11">
    <name type="scientific">Plectosphaerella cucumerina</name>
    <dbReference type="NCBI Taxonomy" id="40658"/>
    <lineage>
        <taxon>Eukaryota</taxon>
        <taxon>Fungi</taxon>
        <taxon>Dikarya</taxon>
        <taxon>Ascomycota</taxon>
        <taxon>Pezizomycotina</taxon>
        <taxon>Sordariomycetes</taxon>
        <taxon>Hypocreomycetidae</taxon>
        <taxon>Glomerellales</taxon>
        <taxon>Plectosphaerellaceae</taxon>
        <taxon>Plectosphaerella</taxon>
    </lineage>
</organism>
<dbReference type="EMBL" id="JAGPXD010000002">
    <property type="protein sequence ID" value="KAH7367026.1"/>
    <property type="molecule type" value="Genomic_DNA"/>
</dbReference>
<comment type="subcellular location">
    <subcellularLocation>
        <location evidence="1">Membrane</location>
        <topology evidence="1">Multi-pass membrane protein</topology>
    </subcellularLocation>
</comment>
<evidence type="ECO:0000256" key="8">
    <source>
        <dbReference type="SAM" id="Phobius"/>
    </source>
</evidence>
<name>A0A8K0THY7_9PEZI</name>
<evidence type="ECO:0000256" key="4">
    <source>
        <dbReference type="ARBA" id="ARBA00022989"/>
    </source>
</evidence>
<feature type="transmembrane region" description="Helical" evidence="8">
    <location>
        <begin position="166"/>
        <end position="184"/>
    </location>
</feature>
<evidence type="ECO:0000259" key="9">
    <source>
        <dbReference type="PROSITE" id="PS50850"/>
    </source>
</evidence>
<dbReference type="FunFam" id="1.20.1250.20:FF:000011">
    <property type="entry name" value="MFS multidrug transporter, putative"/>
    <property type="match status" value="1"/>
</dbReference>
<protein>
    <submittedName>
        <fullName evidence="10">Polyamine transporter 3</fullName>
    </submittedName>
</protein>
<feature type="transmembrane region" description="Helical" evidence="8">
    <location>
        <begin position="435"/>
        <end position="457"/>
    </location>
</feature>
<evidence type="ECO:0000256" key="5">
    <source>
        <dbReference type="ARBA" id="ARBA00023136"/>
    </source>
</evidence>
<keyword evidence="4 8" id="KW-1133">Transmembrane helix</keyword>
<feature type="region of interest" description="Disordered" evidence="7">
    <location>
        <begin position="1"/>
        <end position="93"/>
    </location>
</feature>
<gene>
    <name evidence="10" type="ORF">B0T11DRAFT_336464</name>
</gene>
<dbReference type="GO" id="GO:0022857">
    <property type="term" value="F:transmembrane transporter activity"/>
    <property type="evidence" value="ECO:0007669"/>
    <property type="project" value="InterPro"/>
</dbReference>
<evidence type="ECO:0000256" key="7">
    <source>
        <dbReference type="SAM" id="MobiDB-lite"/>
    </source>
</evidence>
<feature type="transmembrane region" description="Helical" evidence="8">
    <location>
        <begin position="408"/>
        <end position="429"/>
    </location>
</feature>
<dbReference type="AlphaFoldDB" id="A0A8K0THY7"/>
<feature type="transmembrane region" description="Helical" evidence="8">
    <location>
        <begin position="190"/>
        <end position="213"/>
    </location>
</feature>
<feature type="transmembrane region" description="Helical" evidence="8">
    <location>
        <begin position="469"/>
        <end position="488"/>
    </location>
</feature>
<dbReference type="Pfam" id="PF07690">
    <property type="entry name" value="MFS_1"/>
    <property type="match status" value="1"/>
</dbReference>
<feature type="transmembrane region" description="Helical" evidence="8">
    <location>
        <begin position="225"/>
        <end position="247"/>
    </location>
</feature>
<dbReference type="PANTHER" id="PTHR23502">
    <property type="entry name" value="MAJOR FACILITATOR SUPERFAMILY"/>
    <property type="match status" value="1"/>
</dbReference>
<accession>A0A8K0THY7</accession>
<proteinExistence type="inferred from homology"/>
<keyword evidence="6" id="KW-0325">Glycoprotein</keyword>
<keyword evidence="5 8" id="KW-0472">Membrane</keyword>
<keyword evidence="11" id="KW-1185">Reference proteome</keyword>
<dbReference type="GO" id="GO:0016020">
    <property type="term" value="C:membrane"/>
    <property type="evidence" value="ECO:0007669"/>
    <property type="project" value="UniProtKB-SubCell"/>
</dbReference>
<dbReference type="OrthoDB" id="5296287at2759"/>
<evidence type="ECO:0000256" key="1">
    <source>
        <dbReference type="ARBA" id="ARBA00004141"/>
    </source>
</evidence>
<feature type="compositionally biased region" description="Low complexity" evidence="7">
    <location>
        <begin position="45"/>
        <end position="59"/>
    </location>
</feature>
<feature type="transmembrane region" description="Helical" evidence="8">
    <location>
        <begin position="100"/>
        <end position="121"/>
    </location>
</feature>
<feature type="transmembrane region" description="Helical" evidence="8">
    <location>
        <begin position="253"/>
        <end position="274"/>
    </location>
</feature>
<evidence type="ECO:0000256" key="2">
    <source>
        <dbReference type="ARBA" id="ARBA00008335"/>
    </source>
</evidence>
<dbReference type="Proteomes" id="UP000813385">
    <property type="component" value="Unassembled WGS sequence"/>
</dbReference>
<feature type="transmembrane region" description="Helical" evidence="8">
    <location>
        <begin position="133"/>
        <end position="154"/>
    </location>
</feature>